<comment type="caution">
    <text evidence="1">The sequence shown here is derived from an EMBL/GenBank/DDBJ whole genome shotgun (WGS) entry which is preliminary data.</text>
</comment>
<gene>
    <name evidence="1" type="ORF">J4732_04025</name>
</gene>
<dbReference type="EMBL" id="JAGETR010000022">
    <property type="protein sequence ID" value="MBO2006634.1"/>
    <property type="molecule type" value="Genomic_DNA"/>
</dbReference>
<evidence type="ECO:0000313" key="1">
    <source>
        <dbReference type="EMBL" id="MBO2006634.1"/>
    </source>
</evidence>
<sequence>MALAGPTPCLTRRRFLTLQHASCGASAGPGRWAALARHPDRVSRCALRGVETGVWRACGIRA</sequence>
<protein>
    <submittedName>
        <fullName evidence="1">Uncharacterized protein</fullName>
    </submittedName>
</protein>
<reference evidence="1" key="1">
    <citation type="submission" date="2021-03" db="EMBL/GenBank/DDBJ databases">
        <title>Molecular epidemiology and mechanisms of colistin and carbapenem resistance in Enterobacteriaceae from clinical isolates, the environment and porcine samples in Pretoria, South Africa.</title>
        <authorList>
            <person name="Bogoshi D."/>
            <person name="Mbelle N.M."/>
            <person name="Naidoo V."/>
            <person name="Osei Sekyere J."/>
        </authorList>
    </citation>
    <scope>NUCLEOTIDE SEQUENCE</scope>
    <source>
        <strain evidence="1">C080</strain>
    </source>
</reference>
<accession>A0A939NST8</accession>
<dbReference type="AlphaFoldDB" id="A0A939NST8"/>
<organism evidence="1">
    <name type="scientific">Serratia marcescens</name>
    <dbReference type="NCBI Taxonomy" id="615"/>
    <lineage>
        <taxon>Bacteria</taxon>
        <taxon>Pseudomonadati</taxon>
        <taxon>Pseudomonadota</taxon>
        <taxon>Gammaproteobacteria</taxon>
        <taxon>Enterobacterales</taxon>
        <taxon>Yersiniaceae</taxon>
        <taxon>Serratia</taxon>
    </lineage>
</organism>
<name>A0A939NST8_SERMA</name>
<proteinExistence type="predicted"/>